<accession>A0A8S5SNQ2</accession>
<evidence type="ECO:0000313" key="2">
    <source>
        <dbReference type="EMBL" id="DAF52552.1"/>
    </source>
</evidence>
<dbReference type="InterPro" id="IPR049242">
    <property type="entry name" value="DUF6877"/>
</dbReference>
<feature type="domain" description="DUF6877" evidence="1">
    <location>
        <begin position="10"/>
        <end position="51"/>
    </location>
</feature>
<dbReference type="EMBL" id="BK032638">
    <property type="protein sequence ID" value="DAF52552.1"/>
    <property type="molecule type" value="Genomic_DNA"/>
</dbReference>
<dbReference type="Pfam" id="PF21793">
    <property type="entry name" value="DUF6877"/>
    <property type="match status" value="1"/>
</dbReference>
<organism evidence="2">
    <name type="scientific">Siphoviridae sp. ctCb814</name>
    <dbReference type="NCBI Taxonomy" id="2827808"/>
    <lineage>
        <taxon>Viruses</taxon>
        <taxon>Duplodnaviria</taxon>
        <taxon>Heunggongvirae</taxon>
        <taxon>Uroviricota</taxon>
        <taxon>Caudoviricetes</taxon>
    </lineage>
</organism>
<reference evidence="2" key="1">
    <citation type="journal article" date="2021" name="Proc. Natl. Acad. Sci. U.S.A.">
        <title>A Catalog of Tens of Thousands of Viruses from Human Metagenomes Reveals Hidden Associations with Chronic Diseases.</title>
        <authorList>
            <person name="Tisza M.J."/>
            <person name="Buck C.B."/>
        </authorList>
    </citation>
    <scope>NUCLEOTIDE SEQUENCE</scope>
    <source>
        <strain evidence="2">CtCb814</strain>
    </source>
</reference>
<name>A0A8S5SNQ2_9CAUD</name>
<sequence length="65" mass="7518">MKQLSIEDINLDMIPINVLQDVDKRIADWRAAGGKDSDTYIQNQLRYLKRVELMANNAADTLTYF</sequence>
<evidence type="ECO:0000259" key="1">
    <source>
        <dbReference type="Pfam" id="PF21793"/>
    </source>
</evidence>
<proteinExistence type="predicted"/>
<protein>
    <recommendedName>
        <fullName evidence="1">DUF6877 domain-containing protein</fullName>
    </recommendedName>
</protein>